<reference evidence="2 3" key="1">
    <citation type="journal article" date="2019" name="Int. J. Syst. Evol. Microbiol.">
        <title>The Global Catalogue of Microorganisms (GCM) 10K type strain sequencing project: providing services to taxonomists for standard genome sequencing and annotation.</title>
        <authorList>
            <consortium name="The Broad Institute Genomics Platform"/>
            <consortium name="The Broad Institute Genome Sequencing Center for Infectious Disease"/>
            <person name="Wu L."/>
            <person name="Ma J."/>
        </authorList>
    </citation>
    <scope>NUCLEOTIDE SEQUENCE [LARGE SCALE GENOMIC DNA]</scope>
    <source>
        <strain evidence="2 3">JCM 14969</strain>
    </source>
</reference>
<dbReference type="SUPFAM" id="SSF56731">
    <property type="entry name" value="DNA primase core"/>
    <property type="match status" value="1"/>
</dbReference>
<gene>
    <name evidence="2" type="ORF">GCM10009789_38870</name>
</gene>
<proteinExistence type="predicted"/>
<dbReference type="Gene3D" id="3.90.980.10">
    <property type="entry name" value="DNA primase, catalytic core, N-terminal domain"/>
    <property type="match status" value="1"/>
</dbReference>
<dbReference type="InterPro" id="IPR037068">
    <property type="entry name" value="DNA_primase_core_N_sf"/>
</dbReference>
<accession>A0ABN2DND2</accession>
<evidence type="ECO:0000313" key="3">
    <source>
        <dbReference type="Proteomes" id="UP001500393"/>
    </source>
</evidence>
<comment type="caution">
    <text evidence="2">The sequence shown here is derived from an EMBL/GenBank/DDBJ whole genome shotgun (WGS) entry which is preliminary data.</text>
</comment>
<dbReference type="Pfam" id="PF08275">
    <property type="entry name" value="DNAG_N"/>
    <property type="match status" value="1"/>
</dbReference>
<evidence type="ECO:0000313" key="2">
    <source>
        <dbReference type="EMBL" id="GAA1581230.1"/>
    </source>
</evidence>
<dbReference type="Gene3D" id="3.40.1360.10">
    <property type="match status" value="1"/>
</dbReference>
<dbReference type="PANTHER" id="PTHR30313">
    <property type="entry name" value="DNA PRIMASE"/>
    <property type="match status" value="1"/>
</dbReference>
<dbReference type="Proteomes" id="UP001500393">
    <property type="component" value="Unassembled WGS sequence"/>
</dbReference>
<dbReference type="EMBL" id="BAAAOS010000020">
    <property type="protein sequence ID" value="GAA1581230.1"/>
    <property type="molecule type" value="Genomic_DNA"/>
</dbReference>
<organism evidence="2 3">
    <name type="scientific">Kribbella sancticallisti</name>
    <dbReference type="NCBI Taxonomy" id="460087"/>
    <lineage>
        <taxon>Bacteria</taxon>
        <taxon>Bacillati</taxon>
        <taxon>Actinomycetota</taxon>
        <taxon>Actinomycetes</taxon>
        <taxon>Propionibacteriales</taxon>
        <taxon>Kribbellaceae</taxon>
        <taxon>Kribbella</taxon>
    </lineage>
</organism>
<feature type="domain" description="DNA primase DNAG catalytic core N-terminal" evidence="1">
    <location>
        <begin position="26"/>
        <end position="122"/>
    </location>
</feature>
<dbReference type="InterPro" id="IPR050219">
    <property type="entry name" value="DnaG_primase"/>
</dbReference>
<dbReference type="InterPro" id="IPR013264">
    <property type="entry name" value="DNAG_N"/>
</dbReference>
<sequence length="298" mass="31987">MSSRDLGLSMDERRRLLEANAAAVRYYRWELLRATDGWPLEYLKAHGAESVLSAASPWKVGYAPSAWSNLVDHLRGQGFGYGTLVRAGLMTWNEHDEAVDQHRDKLMLVARDRRLAAVGFVGIGPDGNARSASPVTAIHRPANVLVGIDEQRNLLARGAVPVIVDSPMDAIAVSNAGMEAGGSWAGIPLCGGDLSTSHVKTLKEFSATDKVIVALGGSRAEQDRSAGYVLDLAFFFDRVRGFELPAGDSLAGLAQKEHGGVGLNKVLRDARPLMTYRATGRGFVTLQSADLDPPAPDL</sequence>
<evidence type="ECO:0000259" key="1">
    <source>
        <dbReference type="Pfam" id="PF08275"/>
    </source>
</evidence>
<protein>
    <recommendedName>
        <fullName evidence="1">DNA primase DNAG catalytic core N-terminal domain-containing protein</fullName>
    </recommendedName>
</protein>
<keyword evidence="3" id="KW-1185">Reference proteome</keyword>
<dbReference type="PANTHER" id="PTHR30313:SF2">
    <property type="entry name" value="DNA PRIMASE"/>
    <property type="match status" value="1"/>
</dbReference>
<name>A0ABN2DND2_9ACTN</name>